<evidence type="ECO:0000256" key="1">
    <source>
        <dbReference type="ARBA" id="ARBA00009986"/>
    </source>
</evidence>
<dbReference type="Gene3D" id="3.40.309.10">
    <property type="entry name" value="Aldehyde Dehydrogenase, Chain A, domain 2"/>
    <property type="match status" value="1"/>
</dbReference>
<feature type="active site" evidence="5 6">
    <location>
        <position position="226"/>
    </location>
</feature>
<dbReference type="AlphaFoldDB" id="A0A095VRN2"/>
<dbReference type="RefSeq" id="WP_035515560.1">
    <property type="nucleotide sequence ID" value="NZ_KN234756.1"/>
</dbReference>
<feature type="active site" evidence="5">
    <location>
        <position position="260"/>
    </location>
</feature>
<reference evidence="9 10" key="1">
    <citation type="journal article" date="2014" name="Genome Announc.">
        <title>Genome Sequence of Gammaproteobacterial Pseudohaliea rubra Type Strain DSM 19751, Isolated from Coastal Seawater of the Mediterranean Sea.</title>
        <authorList>
            <person name="Spring S."/>
            <person name="Fiebig A."/>
            <person name="Riedel T."/>
            <person name="Goker M."/>
            <person name="Klenk H.P."/>
        </authorList>
    </citation>
    <scope>NUCLEOTIDE SEQUENCE [LARGE SCALE GENOMIC DNA]</scope>
    <source>
        <strain evidence="9 10">DSM 19751</strain>
    </source>
</reference>
<keyword evidence="3" id="KW-0520">NAD</keyword>
<comment type="similarity">
    <text evidence="1 4 7">Belongs to the aldehyde dehydrogenase family.</text>
</comment>
<evidence type="ECO:0000256" key="6">
    <source>
        <dbReference type="PROSITE-ProRule" id="PRU10007"/>
    </source>
</evidence>
<comment type="caution">
    <text evidence="9">The sequence shown here is derived from an EMBL/GenBank/DDBJ whole genome shotgun (WGS) entry which is preliminary data.</text>
</comment>
<dbReference type="CDD" id="cd07133">
    <property type="entry name" value="ALDH_CALDH_CalB"/>
    <property type="match status" value="1"/>
</dbReference>
<dbReference type="PANTHER" id="PTHR43570:SF20">
    <property type="entry name" value="ALDEHYDE DEHYDROGENASE ALDX-RELATED"/>
    <property type="match status" value="1"/>
</dbReference>
<keyword evidence="2 4" id="KW-0560">Oxidoreductase</keyword>
<dbReference type="PROSITE" id="PS00687">
    <property type="entry name" value="ALDEHYDE_DEHYDR_GLU"/>
    <property type="match status" value="1"/>
</dbReference>
<dbReference type="GO" id="GO:0005737">
    <property type="term" value="C:cytoplasm"/>
    <property type="evidence" value="ECO:0007669"/>
    <property type="project" value="TreeGrafter"/>
</dbReference>
<evidence type="ECO:0000256" key="5">
    <source>
        <dbReference type="PIRSR" id="PIRSR036492-1"/>
    </source>
</evidence>
<dbReference type="OrthoDB" id="9812625at2"/>
<proteinExistence type="inferred from homology"/>
<keyword evidence="10" id="KW-1185">Reference proteome</keyword>
<evidence type="ECO:0000313" key="10">
    <source>
        <dbReference type="Proteomes" id="UP000029640"/>
    </source>
</evidence>
<dbReference type="SUPFAM" id="SSF53720">
    <property type="entry name" value="ALDH-like"/>
    <property type="match status" value="1"/>
</dbReference>
<feature type="domain" description="Aldehyde dehydrogenase" evidence="8">
    <location>
        <begin position="13"/>
        <end position="454"/>
    </location>
</feature>
<dbReference type="InterPro" id="IPR016163">
    <property type="entry name" value="Ald_DH_C"/>
</dbReference>
<organism evidence="9 10">
    <name type="scientific">Pseudohaliea rubra DSM 19751</name>
    <dbReference type="NCBI Taxonomy" id="1265313"/>
    <lineage>
        <taxon>Bacteria</taxon>
        <taxon>Pseudomonadati</taxon>
        <taxon>Pseudomonadota</taxon>
        <taxon>Gammaproteobacteria</taxon>
        <taxon>Cellvibrionales</taxon>
        <taxon>Halieaceae</taxon>
        <taxon>Pseudohaliea</taxon>
    </lineage>
</organism>
<protein>
    <recommendedName>
        <fullName evidence="4">Aldehyde dehydrogenase</fullName>
    </recommendedName>
</protein>
<gene>
    <name evidence="9" type="ORF">HRUBRA_01301</name>
</gene>
<dbReference type="GO" id="GO:0004029">
    <property type="term" value="F:aldehyde dehydrogenase (NAD+) activity"/>
    <property type="evidence" value="ECO:0007669"/>
    <property type="project" value="TreeGrafter"/>
</dbReference>
<name>A0A095VRN2_9GAMM</name>
<dbReference type="Proteomes" id="UP000029640">
    <property type="component" value="Unassembled WGS sequence"/>
</dbReference>
<dbReference type="HOGENOM" id="CLU_005391_3_6_6"/>
<dbReference type="Pfam" id="PF00171">
    <property type="entry name" value="Aldedh"/>
    <property type="match status" value="1"/>
</dbReference>
<evidence type="ECO:0000256" key="7">
    <source>
        <dbReference type="RuleBase" id="RU003345"/>
    </source>
</evidence>
<dbReference type="EMBL" id="AUVB01000038">
    <property type="protein sequence ID" value="KGE04077.1"/>
    <property type="molecule type" value="Genomic_DNA"/>
</dbReference>
<dbReference type="PANTHER" id="PTHR43570">
    <property type="entry name" value="ALDEHYDE DEHYDROGENASE"/>
    <property type="match status" value="1"/>
</dbReference>
<evidence type="ECO:0000256" key="4">
    <source>
        <dbReference type="PIRNR" id="PIRNR036492"/>
    </source>
</evidence>
<dbReference type="PIRSF" id="PIRSF036492">
    <property type="entry name" value="ALDH"/>
    <property type="match status" value="1"/>
</dbReference>
<sequence>MNAPQTVNQAGDTETRMQEVLEAQREDFLREGAVSAESRIDRIDRAMDVVLKYQDRLCEALDSDFSCRAREVTLLTDVAASVQPLKHARKHLRQWMRGEKRPTNFPLNLLGGRSRIEYQPLGVVGVISPWNFPVNLTFGPLAGILAAGNRAMIKPSEFTPATSEVMAGMVAEAFDPKEVALFTGGPEVGQAFSALAFDHLLFTGATSVARHIMAAAARNLVPVTLELGGKSPVILSRSADLNVAVERIMLGKTLNAGQICLAPDYLLVPEEQLEAVITAAGDAVKRMYPTLLGNPEYTAVVNDRHYQRLSGYLEELAERGARVIPLNPADEDFQAQGGSRKLPPTLIPQPPEDSRIMEEEIFGPLLPIRTYTDFEETISYVNSQPRPLAAYYFGSDPTEEEAVLTRTTSGGVCINDVIMHVMQEELPFGGVGPAGMGAYHGEAGFRTFSHAKAIYRQSKLNVAKIGGMLPPYGPATEKTIKMQVKK</sequence>
<evidence type="ECO:0000256" key="3">
    <source>
        <dbReference type="ARBA" id="ARBA00023027"/>
    </source>
</evidence>
<evidence type="ECO:0000313" key="9">
    <source>
        <dbReference type="EMBL" id="KGE04077.1"/>
    </source>
</evidence>
<dbReference type="eggNOG" id="COG1012">
    <property type="taxonomic scope" value="Bacteria"/>
</dbReference>
<dbReference type="GO" id="GO:0006081">
    <property type="term" value="P:aldehyde metabolic process"/>
    <property type="evidence" value="ECO:0007669"/>
    <property type="project" value="InterPro"/>
</dbReference>
<evidence type="ECO:0000256" key="2">
    <source>
        <dbReference type="ARBA" id="ARBA00023002"/>
    </source>
</evidence>
<dbReference type="Gene3D" id="3.40.605.10">
    <property type="entry name" value="Aldehyde Dehydrogenase, Chain A, domain 1"/>
    <property type="match status" value="1"/>
</dbReference>
<dbReference type="InterPro" id="IPR016161">
    <property type="entry name" value="Ald_DH/histidinol_DH"/>
</dbReference>
<dbReference type="InterPro" id="IPR016162">
    <property type="entry name" value="Ald_DH_N"/>
</dbReference>
<dbReference type="InterPro" id="IPR012394">
    <property type="entry name" value="Aldehyde_DH_NAD(P)"/>
</dbReference>
<dbReference type="InterPro" id="IPR029510">
    <property type="entry name" value="Ald_DH_CS_GLU"/>
</dbReference>
<dbReference type="PATRIC" id="fig|1265313.6.peg.1285"/>
<dbReference type="InterPro" id="IPR015590">
    <property type="entry name" value="Aldehyde_DH_dom"/>
</dbReference>
<accession>A0A095VRN2</accession>
<evidence type="ECO:0000259" key="8">
    <source>
        <dbReference type="Pfam" id="PF00171"/>
    </source>
</evidence>
<dbReference type="FunFam" id="3.40.309.10:FF:000003">
    <property type="entry name" value="Aldehyde dehydrogenase"/>
    <property type="match status" value="1"/>
</dbReference>
<dbReference type="STRING" id="1265313.HRUBRA_01301"/>